<dbReference type="AlphaFoldDB" id="D7DXW4"/>
<evidence type="ECO:0000313" key="1">
    <source>
        <dbReference type="EMBL" id="ADI64292.1"/>
    </source>
</evidence>
<name>D7DXW4_NOSA0</name>
<proteinExistence type="predicted"/>
<reference evidence="1 2" key="1">
    <citation type="journal article" date="2010" name="PLoS ONE">
        <title>Genome erosion in a nitrogen-fixing vertically transmitted endosymbiotic multicellular cyanobacterium.</title>
        <authorList>
            <person name="Ran L."/>
            <person name="Larsson J."/>
            <person name="Vigil-Stenman T."/>
            <person name="Nylander J.A."/>
            <person name="Ininbergs K."/>
            <person name="Zheng W.W."/>
            <person name="Lapidus A."/>
            <person name="Lowry S."/>
            <person name="Haselkorn R."/>
            <person name="Bergman B."/>
        </authorList>
    </citation>
    <scope>NUCLEOTIDE SEQUENCE [LARGE SCALE GENOMIC DNA]</scope>
    <source>
        <strain evidence="1 2">0708</strain>
    </source>
</reference>
<dbReference type="HOGENOM" id="CLU_3330850_0_0_3"/>
<organism evidence="1 2">
    <name type="scientific">Nostoc azollae (strain 0708)</name>
    <name type="common">Anabaena azollae (strain 0708)</name>
    <dbReference type="NCBI Taxonomy" id="551115"/>
    <lineage>
        <taxon>Bacteria</taxon>
        <taxon>Bacillati</taxon>
        <taxon>Cyanobacteriota</taxon>
        <taxon>Cyanophyceae</taxon>
        <taxon>Nostocales</taxon>
        <taxon>Nostocaceae</taxon>
        <taxon>Trichormus</taxon>
    </lineage>
</organism>
<dbReference type="KEGG" id="naz:Aazo_2330"/>
<sequence length="38" mass="4286">MRELLVIDSIANCPYNPYNPRKQASLPDFSSFAYTGCC</sequence>
<gene>
    <name evidence="1" type="ordered locus">Aazo_2330</name>
</gene>
<dbReference type="Proteomes" id="UP000001511">
    <property type="component" value="Chromosome"/>
</dbReference>
<dbReference type="STRING" id="551115.Aazo_2330"/>
<dbReference type="EMBL" id="CP002059">
    <property type="protein sequence ID" value="ADI64292.1"/>
    <property type="molecule type" value="Genomic_DNA"/>
</dbReference>
<accession>D7DXW4</accession>
<protein>
    <submittedName>
        <fullName evidence="1">Uncharacterized protein</fullName>
    </submittedName>
</protein>
<evidence type="ECO:0000313" key="2">
    <source>
        <dbReference type="Proteomes" id="UP000001511"/>
    </source>
</evidence>
<keyword evidence="2" id="KW-1185">Reference proteome</keyword>